<evidence type="ECO:0000259" key="2">
    <source>
        <dbReference type="SMART" id="SM00421"/>
    </source>
</evidence>
<dbReference type="Gene3D" id="2.130.10.10">
    <property type="entry name" value="YVTN repeat-like/Quinoprotein amine dehydrogenase"/>
    <property type="match status" value="2"/>
</dbReference>
<dbReference type="AlphaFoldDB" id="H1YID8"/>
<feature type="transmembrane region" description="Helical" evidence="1">
    <location>
        <begin position="776"/>
        <end position="796"/>
    </location>
</feature>
<dbReference type="SUPFAM" id="SSF46894">
    <property type="entry name" value="C-terminal effector domain of the bipartite response regulators"/>
    <property type="match status" value="1"/>
</dbReference>
<keyword evidence="4" id="KW-1185">Reference proteome</keyword>
<dbReference type="SUPFAM" id="SSF50998">
    <property type="entry name" value="Quinoprotein alcohol dehydrogenase-like"/>
    <property type="match status" value="1"/>
</dbReference>
<keyword evidence="1" id="KW-0472">Membrane</keyword>
<dbReference type="InterPro" id="IPR015943">
    <property type="entry name" value="WD40/YVTN_repeat-like_dom_sf"/>
</dbReference>
<dbReference type="GO" id="GO:0006355">
    <property type="term" value="P:regulation of DNA-templated transcription"/>
    <property type="evidence" value="ECO:0007669"/>
    <property type="project" value="InterPro"/>
</dbReference>
<dbReference type="Proteomes" id="UP000002774">
    <property type="component" value="Chromosome"/>
</dbReference>
<keyword evidence="1" id="KW-1133">Transmembrane helix</keyword>
<dbReference type="InterPro" id="IPR016032">
    <property type="entry name" value="Sig_transdc_resp-reg_C-effctor"/>
</dbReference>
<dbReference type="eggNOG" id="COG3292">
    <property type="taxonomic scope" value="Bacteria"/>
</dbReference>
<dbReference type="InterPro" id="IPR011123">
    <property type="entry name" value="Y_Y_Y"/>
</dbReference>
<reference evidence="3" key="1">
    <citation type="submission" date="2011-09" db="EMBL/GenBank/DDBJ databases">
        <title>The permanent draft genome of Mucilaginibacter paludis DSM 18603.</title>
        <authorList>
            <consortium name="US DOE Joint Genome Institute (JGI-PGF)"/>
            <person name="Lucas S."/>
            <person name="Han J."/>
            <person name="Lapidus A."/>
            <person name="Bruce D."/>
            <person name="Goodwin L."/>
            <person name="Pitluck S."/>
            <person name="Peters L."/>
            <person name="Kyrpides N."/>
            <person name="Mavromatis K."/>
            <person name="Ivanova N."/>
            <person name="Mikhailova N."/>
            <person name="Held B."/>
            <person name="Detter J.C."/>
            <person name="Tapia R."/>
            <person name="Han C."/>
            <person name="Land M."/>
            <person name="Hauser L."/>
            <person name="Markowitz V."/>
            <person name="Cheng J.-F."/>
            <person name="Hugenholtz P."/>
            <person name="Woyke T."/>
            <person name="Wu D."/>
            <person name="Tindall B."/>
            <person name="Brambilla E."/>
            <person name="Klenk H.-P."/>
            <person name="Eisen J.A."/>
        </authorList>
    </citation>
    <scope>NUCLEOTIDE SEQUENCE [LARGE SCALE GENOMIC DNA]</scope>
    <source>
        <strain evidence="3">DSM 18603</strain>
    </source>
</reference>
<sequence length="982" mass="112325">MNFTDHRINISRNFAMKYFYFFLLVFAYIFCARAQNPVGLQQIVNFTNADYKGGNQNWDIQQDQQGIMYFANNEGLLTYNGQSWKIYSIPSKTVVRSIHIDGSGKIYIGAQDDIGYFFPDGAGILKYTSLKHLIPKKESSFTDVWNIVPFEGKTFFRTNEKIFELNDGSVKTYNSYPGWLFLGECNNRLFAQQRTNQLMEYYNGQWKPVCPLPGRALITAILNFDKNTLLIATLKDGLFLLSGNQLQKLNTSMDKQFSAVRINTALSLSADRIAIGSAFGGCYIIDHRGRLVQNISNSQTLQKNYVRSLYSDRNKNIWLGLDDGISFIAYNSPIKQIYPDANKQSSTYAVKLFNNTLYVGTSDAVFNLPINDSIKDMSYSPGTFTEVPGTKGQVWNLNEVNGHLLLGNEDGAYTIDHNTTRLIYSFPGTWLFKPLSPGNISGDIISGTYNGLHLLKYENNSFKDQGALKGLDESLRFMTVDYGRNVVWSSHPYRGVYKISLSADHQRINGWVVYHKSSGLPSSLHNYVFKIKGRNVVATENGIYEYNEREDKFHQSTYFLPLFGHAEIQYLNEDPDGNIWFIGNKKVGVIDFSNATKDKPFHTVYFPELNGKILPGFENIYAYNSQNIFIGSSRGFFHINYKKYLANAQKLNILLDQVKIIGEKDSIIFDGYFKNGNHTGLSQDKGRVLKMPHNFNSFHFEFSSTLYEQHSNIEFSYQLTGYDTRCSAWAAKSEKEYTNLGYGTYTFKVKARNNLGNESEPVSYTFIIEPAWYETGWSHALYVLLLAGFIYCIVIIQQKKHKKAEQHLRYMHQLELDHNEKEIVSLKNEKLENEVMFKNKELATTTMHLVQRGKLMSKIKEGLIEIQEAADANKNKELTKVLKLINEAEKNDSDWDHFAIHFDQVHSNFLSNLKTKFPNLSATDLKICAYLKMNLTSKEIAQLMSVTIGAVEVSRYRLRKKLNLPQNVNLFDHLVQATSKTL</sequence>
<dbReference type="Gene3D" id="1.10.10.10">
    <property type="entry name" value="Winged helix-like DNA-binding domain superfamily/Winged helix DNA-binding domain"/>
    <property type="match status" value="1"/>
</dbReference>
<dbReference type="InterPro" id="IPR013783">
    <property type="entry name" value="Ig-like_fold"/>
</dbReference>
<name>H1YID8_9SPHI</name>
<keyword evidence="1" id="KW-0812">Transmembrane</keyword>
<dbReference type="HOGENOM" id="CLU_013623_0_0_10"/>
<protein>
    <submittedName>
        <fullName evidence="3">Two component regulator three Y domain-containing protein</fullName>
    </submittedName>
</protein>
<dbReference type="InterPro" id="IPR036388">
    <property type="entry name" value="WH-like_DNA-bd_sf"/>
</dbReference>
<organism evidence="3 4">
    <name type="scientific">Mucilaginibacter paludis DSM 18603</name>
    <dbReference type="NCBI Taxonomy" id="714943"/>
    <lineage>
        <taxon>Bacteria</taxon>
        <taxon>Pseudomonadati</taxon>
        <taxon>Bacteroidota</taxon>
        <taxon>Sphingobacteriia</taxon>
        <taxon>Sphingobacteriales</taxon>
        <taxon>Sphingobacteriaceae</taxon>
        <taxon>Mucilaginibacter</taxon>
    </lineage>
</organism>
<dbReference type="InterPro" id="IPR000792">
    <property type="entry name" value="Tscrpt_reg_LuxR_C"/>
</dbReference>
<dbReference type="EMBL" id="CM001403">
    <property type="protein sequence ID" value="EHQ27551.1"/>
    <property type="molecule type" value="Genomic_DNA"/>
</dbReference>
<dbReference type="InterPro" id="IPR011047">
    <property type="entry name" value="Quinoprotein_ADH-like_sf"/>
</dbReference>
<evidence type="ECO:0000256" key="1">
    <source>
        <dbReference type="SAM" id="Phobius"/>
    </source>
</evidence>
<evidence type="ECO:0000313" key="3">
    <source>
        <dbReference type="EMBL" id="EHQ27551.1"/>
    </source>
</evidence>
<dbReference type="GO" id="GO:0003677">
    <property type="term" value="F:DNA binding"/>
    <property type="evidence" value="ECO:0007669"/>
    <property type="project" value="InterPro"/>
</dbReference>
<proteinExistence type="predicted"/>
<evidence type="ECO:0000313" key="4">
    <source>
        <dbReference type="Proteomes" id="UP000002774"/>
    </source>
</evidence>
<dbReference type="Gene3D" id="2.60.40.10">
    <property type="entry name" value="Immunoglobulins"/>
    <property type="match status" value="1"/>
</dbReference>
<accession>H1YID8</accession>
<dbReference type="SMART" id="SM00421">
    <property type="entry name" value="HTH_LUXR"/>
    <property type="match status" value="1"/>
</dbReference>
<dbReference type="STRING" id="714943.Mucpa_3452"/>
<feature type="domain" description="HTH luxR-type" evidence="2">
    <location>
        <begin position="917"/>
        <end position="974"/>
    </location>
</feature>
<dbReference type="Pfam" id="PF07495">
    <property type="entry name" value="Y_Y_Y"/>
    <property type="match status" value="1"/>
</dbReference>
<dbReference type="eggNOG" id="COG2771">
    <property type="taxonomic scope" value="Bacteria"/>
</dbReference>
<gene>
    <name evidence="3" type="ORF">Mucpa_3452</name>
</gene>